<evidence type="ECO:0000256" key="6">
    <source>
        <dbReference type="ARBA" id="ARBA00036735"/>
    </source>
</evidence>
<evidence type="ECO:0000256" key="11">
    <source>
        <dbReference type="ARBA" id="ARBA00041912"/>
    </source>
</evidence>
<comment type="subcellular location">
    <subcellularLocation>
        <location evidence="1">Secreted</location>
    </subcellularLocation>
</comment>
<dbReference type="AlphaFoldDB" id="A0A3M9Y836"/>
<dbReference type="GeneID" id="39611989"/>
<evidence type="ECO:0000256" key="7">
    <source>
        <dbReference type="ARBA" id="ARBA00036823"/>
    </source>
</evidence>
<dbReference type="GO" id="GO:0005576">
    <property type="term" value="C:extracellular region"/>
    <property type="evidence" value="ECO:0007669"/>
    <property type="project" value="UniProtKB-SubCell"/>
</dbReference>
<name>A0A3M9Y836_9PEZI</name>
<dbReference type="Proteomes" id="UP000267145">
    <property type="component" value="Unassembled WGS sequence"/>
</dbReference>
<dbReference type="InterPro" id="IPR001398">
    <property type="entry name" value="Macrophage_inhib_fac"/>
</dbReference>
<comment type="similarity">
    <text evidence="2">Belongs to the MIF family.</text>
</comment>
<evidence type="ECO:0000256" key="13">
    <source>
        <dbReference type="SAM" id="MobiDB-lite"/>
    </source>
</evidence>
<evidence type="ECO:0000256" key="10">
    <source>
        <dbReference type="ARBA" id="ARBA00041631"/>
    </source>
</evidence>
<feature type="region of interest" description="Disordered" evidence="13">
    <location>
        <begin position="256"/>
        <end position="289"/>
    </location>
</feature>
<feature type="region of interest" description="Disordered" evidence="13">
    <location>
        <begin position="1"/>
        <end position="81"/>
    </location>
</feature>
<dbReference type="PANTHER" id="PTHR11954:SF6">
    <property type="entry name" value="MACROPHAGE MIGRATION INHIBITORY FACTOR"/>
    <property type="match status" value="1"/>
</dbReference>
<comment type="caution">
    <text evidence="14">The sequence shown here is derived from an EMBL/GenBank/DDBJ whole genome shotgun (WGS) entry which is preliminary data.</text>
</comment>
<evidence type="ECO:0000256" key="5">
    <source>
        <dbReference type="ARBA" id="ARBA00023235"/>
    </source>
</evidence>
<protein>
    <recommendedName>
        <fullName evidence="12">L-dopachrome isomerase</fullName>
        <ecNumber evidence="9">5.3.2.1</ecNumber>
        <ecNumber evidence="8">5.3.3.12</ecNumber>
    </recommendedName>
    <alternativeName>
        <fullName evidence="10">L-dopachrome tautomerase</fullName>
    </alternativeName>
    <alternativeName>
        <fullName evidence="11">Phenylpyruvate tautomerase</fullName>
    </alternativeName>
</protein>
<keyword evidence="15" id="KW-1185">Reference proteome</keyword>
<gene>
    <name evidence="14" type="ORF">D7B24_008300</name>
</gene>
<keyword evidence="5" id="KW-0413">Isomerase</keyword>
<evidence type="ECO:0000313" key="14">
    <source>
        <dbReference type="EMBL" id="RNJ55678.1"/>
    </source>
</evidence>
<dbReference type="Gene3D" id="3.30.429.10">
    <property type="entry name" value="Macrophage Migration Inhibitory Factor"/>
    <property type="match status" value="1"/>
</dbReference>
<keyword evidence="4" id="KW-0964">Secreted</keyword>
<feature type="compositionally biased region" description="Polar residues" evidence="13">
    <location>
        <begin position="1"/>
        <end position="28"/>
    </location>
</feature>
<dbReference type="EC" id="5.3.2.1" evidence="9"/>
<dbReference type="EMBL" id="RBVV01000072">
    <property type="protein sequence ID" value="RNJ55678.1"/>
    <property type="molecule type" value="Genomic_DNA"/>
</dbReference>
<proteinExistence type="inferred from homology"/>
<dbReference type="RefSeq" id="XP_028493836.1">
    <property type="nucleotide sequence ID" value="XM_028642390.1"/>
</dbReference>
<dbReference type="Pfam" id="PF01187">
    <property type="entry name" value="MIF"/>
    <property type="match status" value="1"/>
</dbReference>
<evidence type="ECO:0000256" key="3">
    <source>
        <dbReference type="ARBA" id="ARBA00022514"/>
    </source>
</evidence>
<sequence length="360" mass="39464">MSSSLTGDNSKSLPSPIAQTRRPSNAAQLSFAKRKEAQREEQVTSLQSLMNDGHWVSSRSVSRPLPVDPTRESTKVKSQPTLAQSRSRYFEDAFQAGREVSSAKDRIRSEAVIMAEVYTNVIVGDEFNFILDLSHQLSIRYQRPVSSIVVTLQHGACMLFGGSFDSAYTMSISGLPIEFAPTKNRRIAALLQKYMEESLGVLPRRGYLRFVPLSEENVAWDGKTVASELAETQGLEDQHGVATILQHKTSRRLSAKVKESRVRSAPASLTRQSMSSLKSRSTKTNSAPDGIDLIASHSMGSGPPMPLMATVCEEGESRVGGMTSNADKEDCKGEELWKSPKVGKRKSFVASFFGRSKPGV</sequence>
<evidence type="ECO:0000256" key="12">
    <source>
        <dbReference type="ARBA" id="ARBA00042730"/>
    </source>
</evidence>
<dbReference type="GO" id="GO:0050178">
    <property type="term" value="F:phenylpyruvate tautomerase activity"/>
    <property type="evidence" value="ECO:0007669"/>
    <property type="project" value="UniProtKB-EC"/>
</dbReference>
<evidence type="ECO:0000256" key="8">
    <source>
        <dbReference type="ARBA" id="ARBA00038932"/>
    </source>
</evidence>
<dbReference type="EC" id="5.3.3.12" evidence="8"/>
<evidence type="ECO:0000256" key="1">
    <source>
        <dbReference type="ARBA" id="ARBA00004613"/>
    </source>
</evidence>
<dbReference type="SUPFAM" id="SSF55331">
    <property type="entry name" value="Tautomerase/MIF"/>
    <property type="match status" value="1"/>
</dbReference>
<dbReference type="PANTHER" id="PTHR11954">
    <property type="entry name" value="D-DOPACHROME DECARBOXYLASE"/>
    <property type="match status" value="1"/>
</dbReference>
<accession>A0A3M9Y836</accession>
<reference evidence="14 15" key="1">
    <citation type="submission" date="2018-10" db="EMBL/GenBank/DDBJ databases">
        <title>Genome sequence of Verticillium nonalfalfae VnAa140.</title>
        <authorList>
            <person name="Stajich J.E."/>
            <person name="Kasson M.T."/>
        </authorList>
    </citation>
    <scope>NUCLEOTIDE SEQUENCE [LARGE SCALE GENOMIC DNA]</scope>
    <source>
        <strain evidence="14 15">VnAa140</strain>
    </source>
</reference>
<keyword evidence="3" id="KW-0202">Cytokine</keyword>
<evidence type="ECO:0000313" key="15">
    <source>
        <dbReference type="Proteomes" id="UP000267145"/>
    </source>
</evidence>
<evidence type="ECO:0000256" key="9">
    <source>
        <dbReference type="ARBA" id="ARBA00039086"/>
    </source>
</evidence>
<comment type="catalytic activity">
    <reaction evidence="7">
        <text>L-dopachrome = 5,6-dihydroxyindole-2-carboxylate</text>
        <dbReference type="Rhea" id="RHEA:13041"/>
        <dbReference type="ChEBI" id="CHEBI:16875"/>
        <dbReference type="ChEBI" id="CHEBI:57509"/>
        <dbReference type="EC" id="5.3.3.12"/>
    </reaction>
</comment>
<dbReference type="InterPro" id="IPR014347">
    <property type="entry name" value="Tautomerase/MIF_sf"/>
</dbReference>
<dbReference type="GO" id="GO:0004167">
    <property type="term" value="F:dopachrome isomerase activity"/>
    <property type="evidence" value="ECO:0007669"/>
    <property type="project" value="UniProtKB-EC"/>
</dbReference>
<evidence type="ECO:0000256" key="4">
    <source>
        <dbReference type="ARBA" id="ARBA00022525"/>
    </source>
</evidence>
<feature type="compositionally biased region" description="Polar residues" evidence="13">
    <location>
        <begin position="267"/>
        <end position="287"/>
    </location>
</feature>
<feature type="compositionally biased region" description="Basic and acidic residues" evidence="13">
    <location>
        <begin position="33"/>
        <end position="42"/>
    </location>
</feature>
<evidence type="ECO:0000256" key="2">
    <source>
        <dbReference type="ARBA" id="ARBA00005851"/>
    </source>
</evidence>
<organism evidence="14 15">
    <name type="scientific">Verticillium nonalfalfae</name>
    <dbReference type="NCBI Taxonomy" id="1051616"/>
    <lineage>
        <taxon>Eukaryota</taxon>
        <taxon>Fungi</taxon>
        <taxon>Dikarya</taxon>
        <taxon>Ascomycota</taxon>
        <taxon>Pezizomycotina</taxon>
        <taxon>Sordariomycetes</taxon>
        <taxon>Hypocreomycetidae</taxon>
        <taxon>Glomerellales</taxon>
        <taxon>Plectosphaerellaceae</taxon>
        <taxon>Verticillium</taxon>
    </lineage>
</organism>
<dbReference type="STRING" id="1051616.A0A3M9Y836"/>
<comment type="catalytic activity">
    <reaction evidence="6">
        <text>3-phenylpyruvate = enol-phenylpyruvate</text>
        <dbReference type="Rhea" id="RHEA:17097"/>
        <dbReference type="ChEBI" id="CHEBI:16815"/>
        <dbReference type="ChEBI" id="CHEBI:18005"/>
        <dbReference type="EC" id="5.3.2.1"/>
    </reaction>
</comment>